<feature type="compositionally biased region" description="Polar residues" evidence="1">
    <location>
        <begin position="410"/>
        <end position="420"/>
    </location>
</feature>
<dbReference type="Proteomes" id="UP000267029">
    <property type="component" value="Unassembled WGS sequence"/>
</dbReference>
<evidence type="ECO:0000313" key="4">
    <source>
        <dbReference type="WBParaSite" id="MCU_007694-RA"/>
    </source>
</evidence>
<keyword evidence="3" id="KW-1185">Reference proteome</keyword>
<evidence type="ECO:0000313" key="2">
    <source>
        <dbReference type="EMBL" id="VDD76048.1"/>
    </source>
</evidence>
<sequence length="451" mass="51213">MAASTAASNHSVHGACRVLPNTAVAHNEVALFIFAVPKGTTSQDLFVSPFYRTLRNIIAKRCQCELAVFDGNTMTQTCVSSPKTAANRVRNANGNASIGPEVQNESATLSISIPNTFEQALLARGNWLVQVNYMTEPSEHHLFLKLINDFATKLHNSGGFKRGVGSPLLNQGFKYITLVELTHAKFRQMSHCDSLVSSQQRMEENQPISRLPPRLRKQNPEGDWKELQENTNLQKLRELQLRERWNGRRHTILRNGRRQFDTPLKADDKRECVASAEEDELKQNDLGESNGNYTVENGRGGKQFYSAYAEEELNSRGQGKYAKEVQQIDPKHHQEERPQKEASIDTRDREEAVLYRRKTEHPLSEDQDPNRGGQNPAQNTDQKLLLEGRDFIDERDRRDWRIEQQKSGEVRSSISESENCSAIFPHLESFDRRSVDAEENENASEPIEGKS</sequence>
<organism evidence="2 3">
    <name type="scientific">Mesocestoides corti</name>
    <name type="common">Flatworm</name>
    <dbReference type="NCBI Taxonomy" id="53468"/>
    <lineage>
        <taxon>Eukaryota</taxon>
        <taxon>Metazoa</taxon>
        <taxon>Spiralia</taxon>
        <taxon>Lophotrochozoa</taxon>
        <taxon>Platyhelminthes</taxon>
        <taxon>Cestoda</taxon>
        <taxon>Eucestoda</taxon>
        <taxon>Cyclophyllidea</taxon>
        <taxon>Mesocestoididae</taxon>
        <taxon>Mesocestoides</taxon>
    </lineage>
</organism>
<proteinExistence type="predicted"/>
<feature type="compositionally biased region" description="Polar residues" evidence="1">
    <location>
        <begin position="372"/>
        <end position="382"/>
    </location>
</feature>
<protein>
    <submittedName>
        <fullName evidence="2 4">Uncharacterized protein</fullName>
    </submittedName>
</protein>
<evidence type="ECO:0000256" key="1">
    <source>
        <dbReference type="SAM" id="MobiDB-lite"/>
    </source>
</evidence>
<feature type="compositionally biased region" description="Basic and acidic residues" evidence="1">
    <location>
        <begin position="329"/>
        <end position="354"/>
    </location>
</feature>
<feature type="compositionally biased region" description="Polar residues" evidence="1">
    <location>
        <begin position="286"/>
        <end position="295"/>
    </location>
</feature>
<feature type="region of interest" description="Disordered" evidence="1">
    <location>
        <begin position="198"/>
        <end position="220"/>
    </location>
</feature>
<dbReference type="EMBL" id="UXSR01000308">
    <property type="protein sequence ID" value="VDD76048.1"/>
    <property type="molecule type" value="Genomic_DNA"/>
</dbReference>
<reference evidence="4" key="2">
    <citation type="submission" date="2019-11" db="UniProtKB">
        <authorList>
            <consortium name="WormBaseParasite"/>
        </authorList>
    </citation>
    <scope>IDENTIFICATION</scope>
</reference>
<dbReference type="AlphaFoldDB" id="A0A0R3U5P1"/>
<reference evidence="2 3" key="1">
    <citation type="submission" date="2018-10" db="EMBL/GenBank/DDBJ databases">
        <authorList>
            <consortium name="Pathogen Informatics"/>
        </authorList>
    </citation>
    <scope>NUCLEOTIDE SEQUENCE [LARGE SCALE GENOMIC DNA]</scope>
</reference>
<dbReference type="OrthoDB" id="6246273at2759"/>
<dbReference type="WBParaSite" id="MCU_007694-RA">
    <property type="protein sequence ID" value="MCU_007694-RA"/>
    <property type="gene ID" value="MCU_007694"/>
</dbReference>
<accession>A0A0R3U5P1</accession>
<feature type="compositionally biased region" description="Basic and acidic residues" evidence="1">
    <location>
        <begin position="384"/>
        <end position="409"/>
    </location>
</feature>
<feature type="region of interest" description="Disordered" evidence="1">
    <location>
        <begin position="276"/>
        <end position="298"/>
    </location>
</feature>
<evidence type="ECO:0000313" key="3">
    <source>
        <dbReference type="Proteomes" id="UP000267029"/>
    </source>
</evidence>
<name>A0A0R3U5P1_MESCO</name>
<gene>
    <name evidence="2" type="ORF">MCOS_LOCUS2051</name>
</gene>
<feature type="region of interest" description="Disordered" evidence="1">
    <location>
        <begin position="314"/>
        <end position="451"/>
    </location>
</feature>